<sequence>MRRLHFAIACAGLIAVAGAYQLGRMQDPPPAGARAAANAVVADADSGDSAAAHVPASNPHAARVRISLPPPGAPLQNVFAELQSRANAGDVAAATRLYRDLSLCGRFRGIDWANSQLADELLEEGVKGMPPEQLENYQAQLEAIESRKRNMARLHALCDGADAAMLDSLVPNMQKAAQLGEPNARACYLATGPNYDTRSLIDHPERLAAYRRSVPALIDAGLAAGDWKVVDILRGAYQPGADGLLAGVLGADPDRYYRYLKLYRLGAETYRTRKLDQQLAAAAAQLAPERRDEADAWAQTVFHRDFDAGNSTESTVTGWDPCSFPYE</sequence>
<evidence type="ECO:0000313" key="3">
    <source>
        <dbReference type="Proteomes" id="UP000308707"/>
    </source>
</evidence>
<organism evidence="2 3">
    <name type="scientific">Luteimonas gilva</name>
    <dbReference type="NCBI Taxonomy" id="2572684"/>
    <lineage>
        <taxon>Bacteria</taxon>
        <taxon>Pseudomonadati</taxon>
        <taxon>Pseudomonadota</taxon>
        <taxon>Gammaproteobacteria</taxon>
        <taxon>Lysobacterales</taxon>
        <taxon>Lysobacteraceae</taxon>
        <taxon>Luteimonas</taxon>
    </lineage>
</organism>
<protein>
    <recommendedName>
        <fullName evidence="4">Sel1 repeat family protein</fullName>
    </recommendedName>
</protein>
<accession>A0A4U5JL53</accession>
<dbReference type="RefSeq" id="WP_137267818.1">
    <property type="nucleotide sequence ID" value="NZ_SZUA01000003.1"/>
</dbReference>
<feature type="chain" id="PRO_5020949450" description="Sel1 repeat family protein" evidence="1">
    <location>
        <begin position="20"/>
        <end position="327"/>
    </location>
</feature>
<gene>
    <name evidence="2" type="ORF">FCE95_14805</name>
</gene>
<dbReference type="AlphaFoldDB" id="A0A4U5JL53"/>
<evidence type="ECO:0000313" key="2">
    <source>
        <dbReference type="EMBL" id="TKR29416.1"/>
    </source>
</evidence>
<keyword evidence="1" id="KW-0732">Signal</keyword>
<evidence type="ECO:0000256" key="1">
    <source>
        <dbReference type="SAM" id="SignalP"/>
    </source>
</evidence>
<proteinExistence type="predicted"/>
<name>A0A4U5JL53_9GAMM</name>
<comment type="caution">
    <text evidence="2">The sequence shown here is derived from an EMBL/GenBank/DDBJ whole genome shotgun (WGS) entry which is preliminary data.</text>
</comment>
<feature type="signal peptide" evidence="1">
    <location>
        <begin position="1"/>
        <end position="19"/>
    </location>
</feature>
<keyword evidence="3" id="KW-1185">Reference proteome</keyword>
<dbReference type="OrthoDB" id="6021077at2"/>
<dbReference type="EMBL" id="SZUA01000003">
    <property type="protein sequence ID" value="TKR29416.1"/>
    <property type="molecule type" value="Genomic_DNA"/>
</dbReference>
<dbReference type="Proteomes" id="UP000308707">
    <property type="component" value="Unassembled WGS sequence"/>
</dbReference>
<reference evidence="2 3" key="1">
    <citation type="submission" date="2019-04" db="EMBL/GenBank/DDBJ databases">
        <title>Reference strain of H23.</title>
        <authorList>
            <person name="Luo X."/>
        </authorList>
    </citation>
    <scope>NUCLEOTIDE SEQUENCE [LARGE SCALE GENOMIC DNA]</scope>
    <source>
        <strain evidence="2 3">H23</strain>
    </source>
</reference>
<evidence type="ECO:0008006" key="4">
    <source>
        <dbReference type="Google" id="ProtNLM"/>
    </source>
</evidence>